<dbReference type="InterPro" id="IPR009444">
    <property type="entry name" value="Conjugal_tfr_TraD_a-type"/>
</dbReference>
<keyword evidence="3" id="KW-1185">Reference proteome</keyword>
<proteinExistence type="predicted"/>
<accession>A0ABY7NWS2</accession>
<protein>
    <submittedName>
        <fullName evidence="2">Conjugal transfer protein TraD</fullName>
    </submittedName>
</protein>
<reference evidence="2 3" key="1">
    <citation type="submission" date="2022-12" db="EMBL/GenBank/DDBJ databases">
        <title>Sphingomonas abieness sp. nov., an endophytic bacterium isolated from Abies koreana.</title>
        <authorList>
            <person name="Jiang L."/>
            <person name="Lee J."/>
        </authorList>
    </citation>
    <scope>NUCLEOTIDE SEQUENCE [LARGE SCALE GENOMIC DNA]</scope>
    <source>
        <strain evidence="3">PAMB 00755</strain>
    </source>
</reference>
<evidence type="ECO:0000256" key="1">
    <source>
        <dbReference type="SAM" id="MobiDB-lite"/>
    </source>
</evidence>
<feature type="region of interest" description="Disordered" evidence="1">
    <location>
        <begin position="69"/>
        <end position="100"/>
    </location>
</feature>
<evidence type="ECO:0000313" key="3">
    <source>
        <dbReference type="Proteomes" id="UP001210865"/>
    </source>
</evidence>
<organism evidence="2 3">
    <name type="scientific">Sphingomonas abietis</name>
    <dbReference type="NCBI Taxonomy" id="3012344"/>
    <lineage>
        <taxon>Bacteria</taxon>
        <taxon>Pseudomonadati</taxon>
        <taxon>Pseudomonadota</taxon>
        <taxon>Alphaproteobacteria</taxon>
        <taxon>Sphingomonadales</taxon>
        <taxon>Sphingomonadaceae</taxon>
        <taxon>Sphingomonas</taxon>
    </lineage>
</organism>
<dbReference type="Pfam" id="PF06412">
    <property type="entry name" value="TraD"/>
    <property type="match status" value="1"/>
</dbReference>
<sequence length="100" mass="11003">MRKIRDYDSELKALDDKARRLKHRRIIQLGELVIACGAGALSPEQLAGALLGLKDADAKTAEVWRQRGAAHFQRASRQPADNDDRVPDGMRALDGSAPQN</sequence>
<dbReference type="RefSeq" id="WP_270078986.1">
    <property type="nucleotide sequence ID" value="NZ_CP115174.1"/>
</dbReference>
<evidence type="ECO:0000313" key="2">
    <source>
        <dbReference type="EMBL" id="WBO24359.1"/>
    </source>
</evidence>
<dbReference type="Proteomes" id="UP001210865">
    <property type="component" value="Chromosome"/>
</dbReference>
<gene>
    <name evidence="2" type="ORF">PBT88_09775</name>
</gene>
<name>A0ABY7NWS2_9SPHN</name>
<dbReference type="EMBL" id="CP115174">
    <property type="protein sequence ID" value="WBO24359.1"/>
    <property type="molecule type" value="Genomic_DNA"/>
</dbReference>